<evidence type="ECO:0000313" key="2">
    <source>
        <dbReference type="Proteomes" id="UP000503129"/>
    </source>
</evidence>
<organism evidence="1 2">
    <name type="scientific">Brasilonema sennae CENA114</name>
    <dbReference type="NCBI Taxonomy" id="415709"/>
    <lineage>
        <taxon>Bacteria</taxon>
        <taxon>Bacillati</taxon>
        <taxon>Cyanobacteriota</taxon>
        <taxon>Cyanophyceae</taxon>
        <taxon>Nostocales</taxon>
        <taxon>Scytonemataceae</taxon>
        <taxon>Brasilonema</taxon>
        <taxon>Bromeliae group (in: Brasilonema)</taxon>
    </lineage>
</organism>
<gene>
    <name evidence="1" type="ORF">DP114_11270</name>
</gene>
<protein>
    <submittedName>
        <fullName evidence="1">DUF2949 domain-containing protein</fullName>
    </submittedName>
</protein>
<dbReference type="Pfam" id="PF11165">
    <property type="entry name" value="DUF2949"/>
    <property type="match status" value="1"/>
</dbReference>
<sequence length="65" mass="7703">MANHQTHVKFIDFLEKEFALSTMDISVALRKHELDNSPLSMLLWQYGLVDIEQLERILDWLEDQS</sequence>
<reference evidence="1 2" key="1">
    <citation type="submission" date="2018-06" db="EMBL/GenBank/DDBJ databases">
        <title>Comparative genomics of Brasilonema spp. strains.</title>
        <authorList>
            <person name="Alvarenga D.O."/>
            <person name="Fiore M.F."/>
            <person name="Varani A.M."/>
        </authorList>
    </citation>
    <scope>NUCLEOTIDE SEQUENCE [LARGE SCALE GENOMIC DNA]</scope>
    <source>
        <strain evidence="1 2">CENA114</strain>
    </source>
</reference>
<accession>A0A856MB75</accession>
<dbReference type="AlphaFoldDB" id="A0A856MB75"/>
<dbReference type="KEGG" id="bsen:DP114_11270"/>
<proteinExistence type="predicted"/>
<keyword evidence="2" id="KW-1185">Reference proteome</keyword>
<dbReference type="RefSeq" id="WP_169266003.1">
    <property type="nucleotide sequence ID" value="NZ_CAWOXK010000001.1"/>
</dbReference>
<evidence type="ECO:0000313" key="1">
    <source>
        <dbReference type="EMBL" id="QDL08403.1"/>
    </source>
</evidence>
<dbReference type="EMBL" id="CP030118">
    <property type="protein sequence ID" value="QDL08403.1"/>
    <property type="molecule type" value="Genomic_DNA"/>
</dbReference>
<dbReference type="InterPro" id="IPR021336">
    <property type="entry name" value="DUF2949"/>
</dbReference>
<dbReference type="Proteomes" id="UP000503129">
    <property type="component" value="Chromosome"/>
</dbReference>
<name>A0A856MB75_9CYAN</name>